<evidence type="ECO:0000256" key="6">
    <source>
        <dbReference type="SAM" id="MobiDB-lite"/>
    </source>
</evidence>
<dbReference type="GO" id="GO:0005911">
    <property type="term" value="C:cell-cell junction"/>
    <property type="evidence" value="ECO:0007669"/>
    <property type="project" value="TreeGrafter"/>
</dbReference>
<dbReference type="InterPro" id="IPR003598">
    <property type="entry name" value="Ig_sub2"/>
</dbReference>
<feature type="compositionally biased region" description="Polar residues" evidence="6">
    <location>
        <begin position="196"/>
        <end position="214"/>
    </location>
</feature>
<dbReference type="SUPFAM" id="SSF48726">
    <property type="entry name" value="Immunoglobulin"/>
    <property type="match status" value="1"/>
</dbReference>
<evidence type="ECO:0000256" key="3">
    <source>
        <dbReference type="ARBA" id="ARBA00023157"/>
    </source>
</evidence>
<sequence length="241" mass="25142">MAKKYLIVAFTLLVLSLEIHIGASSAPVITIVSTKPAKEGQSVTIECHAKGYPIANVSWYRNNVKLQGQNMVVNKFLNLSMARHIFTAQSDSGGPYECRAINGMPDKNGTVIIKATLNLVIEGVSTTTSSTTAAPTKPTTSSSSSSTTTKSSTTAASTKSATSSSSTTTKSSTTAASTKPATSSSTSTTIKPTRPITHSPSSTPSLKTNNPKLTPSSTGFKTDCPWIFLAVISLLVCCLQA</sequence>
<accession>A0A913X2P8</accession>
<dbReference type="PANTHER" id="PTHR11640">
    <property type="entry name" value="NEPHRIN"/>
    <property type="match status" value="1"/>
</dbReference>
<evidence type="ECO:0000256" key="1">
    <source>
        <dbReference type="ARBA" id="ARBA00004479"/>
    </source>
</evidence>
<keyword evidence="2" id="KW-0472">Membrane</keyword>
<dbReference type="PANTHER" id="PTHR11640:SF164">
    <property type="entry name" value="MAM DOMAIN-CONTAINING GLYCOSYLPHOSPHATIDYLINOSITOL ANCHOR PROTEIN 1"/>
    <property type="match status" value="1"/>
</dbReference>
<dbReference type="GO" id="GO:0050839">
    <property type="term" value="F:cell adhesion molecule binding"/>
    <property type="evidence" value="ECO:0007669"/>
    <property type="project" value="TreeGrafter"/>
</dbReference>
<evidence type="ECO:0000256" key="7">
    <source>
        <dbReference type="SAM" id="SignalP"/>
    </source>
</evidence>
<feature type="chain" id="PRO_5037778288" description="Ig-like domain-containing protein" evidence="7">
    <location>
        <begin position="26"/>
        <end position="241"/>
    </location>
</feature>
<proteinExistence type="predicted"/>
<organism evidence="9 10">
    <name type="scientific">Exaiptasia diaphana</name>
    <name type="common">Tropical sea anemone</name>
    <name type="synonym">Aiptasia pulchella</name>
    <dbReference type="NCBI Taxonomy" id="2652724"/>
    <lineage>
        <taxon>Eukaryota</taxon>
        <taxon>Metazoa</taxon>
        <taxon>Cnidaria</taxon>
        <taxon>Anthozoa</taxon>
        <taxon>Hexacorallia</taxon>
        <taxon>Actiniaria</taxon>
        <taxon>Aiptasiidae</taxon>
        <taxon>Exaiptasia</taxon>
    </lineage>
</organism>
<dbReference type="PROSITE" id="PS50835">
    <property type="entry name" value="IG_LIKE"/>
    <property type="match status" value="1"/>
</dbReference>
<evidence type="ECO:0000313" key="9">
    <source>
        <dbReference type="EnsemblMetazoa" id="XP_020897958.1"/>
    </source>
</evidence>
<keyword evidence="3" id="KW-1015">Disulfide bond</keyword>
<dbReference type="InterPro" id="IPR036179">
    <property type="entry name" value="Ig-like_dom_sf"/>
</dbReference>
<dbReference type="InterPro" id="IPR007110">
    <property type="entry name" value="Ig-like_dom"/>
</dbReference>
<reference evidence="9" key="1">
    <citation type="submission" date="2022-11" db="UniProtKB">
        <authorList>
            <consortium name="EnsemblMetazoa"/>
        </authorList>
    </citation>
    <scope>IDENTIFICATION</scope>
</reference>
<dbReference type="Pfam" id="PF13927">
    <property type="entry name" value="Ig_3"/>
    <property type="match status" value="1"/>
</dbReference>
<evidence type="ECO:0000256" key="4">
    <source>
        <dbReference type="ARBA" id="ARBA00023180"/>
    </source>
</evidence>
<evidence type="ECO:0000259" key="8">
    <source>
        <dbReference type="PROSITE" id="PS50835"/>
    </source>
</evidence>
<dbReference type="SMART" id="SM00408">
    <property type="entry name" value="IGc2"/>
    <property type="match status" value="1"/>
</dbReference>
<keyword evidence="4" id="KW-0325">Glycoprotein</keyword>
<dbReference type="Proteomes" id="UP000887567">
    <property type="component" value="Unplaced"/>
</dbReference>
<dbReference type="KEGG" id="epa:110236754"/>
<dbReference type="GO" id="GO:0005886">
    <property type="term" value="C:plasma membrane"/>
    <property type="evidence" value="ECO:0007669"/>
    <property type="project" value="TreeGrafter"/>
</dbReference>
<dbReference type="AlphaFoldDB" id="A0A913X2P8"/>
<evidence type="ECO:0000256" key="2">
    <source>
        <dbReference type="ARBA" id="ARBA00023136"/>
    </source>
</evidence>
<keyword evidence="5" id="KW-0393">Immunoglobulin domain</keyword>
<dbReference type="GeneID" id="110236754"/>
<dbReference type="Gene3D" id="2.60.40.10">
    <property type="entry name" value="Immunoglobulins"/>
    <property type="match status" value="1"/>
</dbReference>
<dbReference type="EnsemblMetazoa" id="XM_021042299.2">
    <property type="protein sequence ID" value="XP_020897958.1"/>
    <property type="gene ID" value="LOC110236754"/>
</dbReference>
<dbReference type="InterPro" id="IPR013783">
    <property type="entry name" value="Ig-like_fold"/>
</dbReference>
<protein>
    <recommendedName>
        <fullName evidence="8">Ig-like domain-containing protein</fullName>
    </recommendedName>
</protein>
<dbReference type="OrthoDB" id="428111at2759"/>
<keyword evidence="10" id="KW-1185">Reference proteome</keyword>
<comment type="subcellular location">
    <subcellularLocation>
        <location evidence="1">Membrane</location>
        <topology evidence="1">Single-pass type I membrane protein</topology>
    </subcellularLocation>
</comment>
<dbReference type="RefSeq" id="XP_020897958.1">
    <property type="nucleotide sequence ID" value="XM_021042299.2"/>
</dbReference>
<dbReference type="InterPro" id="IPR051275">
    <property type="entry name" value="Cell_adhesion_signaling"/>
</dbReference>
<evidence type="ECO:0000256" key="5">
    <source>
        <dbReference type="ARBA" id="ARBA00023319"/>
    </source>
</evidence>
<evidence type="ECO:0000313" key="10">
    <source>
        <dbReference type="Proteomes" id="UP000887567"/>
    </source>
</evidence>
<name>A0A913X2P8_EXADI</name>
<dbReference type="GO" id="GO:0098609">
    <property type="term" value="P:cell-cell adhesion"/>
    <property type="evidence" value="ECO:0007669"/>
    <property type="project" value="TreeGrafter"/>
</dbReference>
<keyword evidence="7" id="KW-0732">Signal</keyword>
<feature type="domain" description="Ig-like" evidence="8">
    <location>
        <begin position="27"/>
        <end position="118"/>
    </location>
</feature>
<feature type="compositionally biased region" description="Low complexity" evidence="6">
    <location>
        <begin position="126"/>
        <end position="189"/>
    </location>
</feature>
<feature type="region of interest" description="Disordered" evidence="6">
    <location>
        <begin position="126"/>
        <end position="214"/>
    </location>
</feature>
<feature type="signal peptide" evidence="7">
    <location>
        <begin position="1"/>
        <end position="25"/>
    </location>
</feature>